<evidence type="ECO:0000313" key="4">
    <source>
        <dbReference type="EMBL" id="OJH35568.1"/>
    </source>
</evidence>
<accession>A0A1L9AV23</accession>
<dbReference type="STRING" id="83449.BON30_25390"/>
<keyword evidence="1" id="KW-1133">Transmembrane helix</keyword>
<dbReference type="InterPro" id="IPR006783">
    <property type="entry name" value="Transposase_ISC1217"/>
</dbReference>
<keyword evidence="6" id="KW-1185">Reference proteome</keyword>
<organism evidence="3 6">
    <name type="scientific">Cystobacter ferrugineus</name>
    <dbReference type="NCBI Taxonomy" id="83449"/>
    <lineage>
        <taxon>Bacteria</taxon>
        <taxon>Pseudomonadati</taxon>
        <taxon>Myxococcota</taxon>
        <taxon>Myxococcia</taxon>
        <taxon>Myxococcales</taxon>
        <taxon>Cystobacterineae</taxon>
        <taxon>Archangiaceae</taxon>
        <taxon>Cystobacter</taxon>
    </lineage>
</organism>
<proteinExistence type="predicted"/>
<protein>
    <recommendedName>
        <fullName evidence="2">Transposase IS701-like DDE domain-containing protein</fullName>
    </recommendedName>
</protein>
<dbReference type="Proteomes" id="UP000182229">
    <property type="component" value="Unassembled WGS sequence"/>
</dbReference>
<feature type="transmembrane region" description="Helical" evidence="1">
    <location>
        <begin position="79"/>
        <end position="97"/>
    </location>
</feature>
<reference evidence="3 6" key="3">
    <citation type="submission" date="2016-12" db="EMBL/GenBank/DDBJ databases">
        <title>Draft Genome Sequence of Cystobacter ferrugineus Strain Cbfe23.</title>
        <authorList>
            <person name="Akbar S."/>
            <person name="Dowd S.E."/>
            <person name="Stevens D.C."/>
        </authorList>
    </citation>
    <scope>NUCLEOTIDE SEQUENCE [LARGE SCALE GENOMIC DNA]</scope>
    <source>
        <strain evidence="3 6">Cbfe23</strain>
    </source>
</reference>
<evidence type="ECO:0000313" key="6">
    <source>
        <dbReference type="Proteomes" id="UP000182229"/>
    </source>
</evidence>
<evidence type="ECO:0000256" key="1">
    <source>
        <dbReference type="SAM" id="Phobius"/>
    </source>
</evidence>
<comment type="caution">
    <text evidence="3">The sequence shown here is derived from an EMBL/GenBank/DDBJ whole genome shotgun (WGS) entry which is preliminary data.</text>
</comment>
<dbReference type="Pfam" id="PF04693">
    <property type="entry name" value="DDE_Tnp_2"/>
    <property type="match status" value="1"/>
</dbReference>
<evidence type="ECO:0000259" key="2">
    <source>
        <dbReference type="Pfam" id="PF13546"/>
    </source>
</evidence>
<dbReference type="SUPFAM" id="SSF53098">
    <property type="entry name" value="Ribonuclease H-like"/>
    <property type="match status" value="1"/>
</dbReference>
<sequence>MVSAGVSGVRHHAGFHRFFSQARWSIDQVGRLLLLHLAALAPGPLRLALDDTLCTHKGPKVFGLGVHIDPVRSTRRTRLLTFGHVWVVLSVLFPVPFSERVWALPVLFRLYRTQADCQKRGGTHLKKTQLARQLLEQVSRWLPHKPVEVVADSAYSCREVLRHLPPGVVFVGAMRADSTLHRPRTRSCRSPVTGRLLTKDILLPKPEKIARDDNHPWLTMTLSLYGAPTQVQYKELVARWYRSAGKPLLKIVIVKVPRGELSLRVFFCTDSSRTAHQVIEAYGSRWGIEVLFRDLKQLLGFASSRARSPLAVLRTAPWVGVCYTLLVLWYMELGWDTSRMGLPLRPWYRTKCTVSFADILRLAQRTLASVDWVDPRLLLARLPQLPSRPQPRAA</sequence>
<keyword evidence="1" id="KW-0472">Membrane</keyword>
<reference evidence="3" key="2">
    <citation type="submission" date="2016-11" db="EMBL/GenBank/DDBJ databases">
        <authorList>
            <person name="Jaros S."/>
            <person name="Januszkiewicz K."/>
            <person name="Wedrychowicz H."/>
        </authorList>
    </citation>
    <scope>NUCLEOTIDE SEQUENCE [LARGE SCALE GENOMIC DNA]</scope>
    <source>
        <strain evidence="3">Cbfe23</strain>
    </source>
</reference>
<gene>
    <name evidence="5" type="ORF">BON30_25390</name>
    <name evidence="4" type="ORF">BON30_36440</name>
    <name evidence="3" type="ORF">BON30_47060</name>
</gene>
<evidence type="ECO:0000313" key="5">
    <source>
        <dbReference type="EMBL" id="OJH38449.1"/>
    </source>
</evidence>
<feature type="domain" description="Transposase IS701-like DDE" evidence="2">
    <location>
        <begin position="10"/>
        <end position="208"/>
    </location>
</feature>
<keyword evidence="1" id="KW-0812">Transmembrane</keyword>
<dbReference type="EMBL" id="MPIN01000028">
    <property type="protein sequence ID" value="OJH33783.1"/>
    <property type="molecule type" value="Genomic_DNA"/>
</dbReference>
<evidence type="ECO:0000313" key="3">
    <source>
        <dbReference type="EMBL" id="OJH33783.1"/>
    </source>
</evidence>
<name>A0A1L9AV23_9BACT</name>
<dbReference type="InterPro" id="IPR038721">
    <property type="entry name" value="IS701-like_DDE_dom"/>
</dbReference>
<dbReference type="Pfam" id="PF13546">
    <property type="entry name" value="DDE_5"/>
    <property type="match status" value="1"/>
</dbReference>
<dbReference type="EMBL" id="MPIN01000006">
    <property type="protein sequence ID" value="OJH38449.1"/>
    <property type="molecule type" value="Genomic_DNA"/>
</dbReference>
<dbReference type="AlphaFoldDB" id="A0A1L9AV23"/>
<reference evidence="6" key="1">
    <citation type="submission" date="2016-11" db="EMBL/GenBank/DDBJ databases">
        <authorList>
            <person name="Shukria A."/>
            <person name="Stevens D.C."/>
        </authorList>
    </citation>
    <scope>NUCLEOTIDE SEQUENCE [LARGE SCALE GENOMIC DNA]</scope>
    <source>
        <strain evidence="6">Cbfe23</strain>
    </source>
</reference>
<dbReference type="InterPro" id="IPR012337">
    <property type="entry name" value="RNaseH-like_sf"/>
</dbReference>
<dbReference type="EMBL" id="MPIN01000013">
    <property type="protein sequence ID" value="OJH35568.1"/>
    <property type="molecule type" value="Genomic_DNA"/>
</dbReference>